<gene>
    <name evidence="1" type="ORF">GCM10022223_37040</name>
</gene>
<evidence type="ECO:0000313" key="1">
    <source>
        <dbReference type="EMBL" id="GAA3617095.1"/>
    </source>
</evidence>
<evidence type="ECO:0000313" key="2">
    <source>
        <dbReference type="Proteomes" id="UP001501074"/>
    </source>
</evidence>
<comment type="caution">
    <text evidence="1">The sequence shown here is derived from an EMBL/GenBank/DDBJ whole genome shotgun (WGS) entry which is preliminary data.</text>
</comment>
<reference evidence="2" key="1">
    <citation type="journal article" date="2019" name="Int. J. Syst. Evol. Microbiol.">
        <title>The Global Catalogue of Microorganisms (GCM) 10K type strain sequencing project: providing services to taxonomists for standard genome sequencing and annotation.</title>
        <authorList>
            <consortium name="The Broad Institute Genomics Platform"/>
            <consortium name="The Broad Institute Genome Sequencing Center for Infectious Disease"/>
            <person name="Wu L."/>
            <person name="Ma J."/>
        </authorList>
    </citation>
    <scope>NUCLEOTIDE SEQUENCE [LARGE SCALE GENOMIC DNA]</scope>
    <source>
        <strain evidence="2">JCM 16902</strain>
    </source>
</reference>
<accession>A0ABP6ZRJ1</accession>
<dbReference type="EMBL" id="BAAAZO010000006">
    <property type="protein sequence ID" value="GAA3617095.1"/>
    <property type="molecule type" value="Genomic_DNA"/>
</dbReference>
<organism evidence="1 2">
    <name type="scientific">Kineosporia mesophila</name>
    <dbReference type="NCBI Taxonomy" id="566012"/>
    <lineage>
        <taxon>Bacteria</taxon>
        <taxon>Bacillati</taxon>
        <taxon>Actinomycetota</taxon>
        <taxon>Actinomycetes</taxon>
        <taxon>Kineosporiales</taxon>
        <taxon>Kineosporiaceae</taxon>
        <taxon>Kineosporia</taxon>
    </lineage>
</organism>
<keyword evidence="2" id="KW-1185">Reference proteome</keyword>
<proteinExistence type="predicted"/>
<name>A0ABP6ZRJ1_9ACTN</name>
<protein>
    <submittedName>
        <fullName evidence="1">Uncharacterized protein</fullName>
    </submittedName>
</protein>
<sequence>MGEEDALPSVRNLSLDYQRRLATSLTVTSEFDLYRPEKDPWPPGATEYSVSFSVSWFRPEAKEAPDGDAQILGELSRDAADADGYVTARVGSANLIVADIYERSLFEALDARSGDLAHIGGAILDIGSGELAAELLRIVDGVGQNLLIVNTVQIDEPFRGLSFGLIGTGLLLQHLCKSSGGVAALYPMKPGAQDEDRDTSYARLSAYWSRLGFELFQDNVHVLDLATVTLDRKMHDLLA</sequence>
<dbReference type="Proteomes" id="UP001501074">
    <property type="component" value="Unassembled WGS sequence"/>
</dbReference>
<dbReference type="RefSeq" id="WP_231482553.1">
    <property type="nucleotide sequence ID" value="NZ_BAAAZO010000006.1"/>
</dbReference>